<reference evidence="3" key="1">
    <citation type="submission" date="2021-02" db="EMBL/GenBank/DDBJ databases">
        <title>First Annotated Genome of the Yellow-green Alga Tribonema minus.</title>
        <authorList>
            <person name="Mahan K.M."/>
        </authorList>
    </citation>
    <scope>NUCLEOTIDE SEQUENCE</scope>
    <source>
        <strain evidence="3">UTEX B ZZ1240</strain>
    </source>
</reference>
<dbReference type="Proteomes" id="UP000664859">
    <property type="component" value="Unassembled WGS sequence"/>
</dbReference>
<evidence type="ECO:0000256" key="1">
    <source>
        <dbReference type="PROSITE-ProRule" id="PRU00339"/>
    </source>
</evidence>
<dbReference type="OrthoDB" id="43153at2759"/>
<proteinExistence type="predicted"/>
<feature type="compositionally biased region" description="Basic and acidic residues" evidence="2">
    <location>
        <begin position="10"/>
        <end position="34"/>
    </location>
</feature>
<evidence type="ECO:0000313" key="3">
    <source>
        <dbReference type="EMBL" id="KAG5185744.1"/>
    </source>
</evidence>
<dbReference type="InterPro" id="IPR019734">
    <property type="entry name" value="TPR_rpt"/>
</dbReference>
<keyword evidence="4" id="KW-1185">Reference proteome</keyword>
<feature type="region of interest" description="Disordered" evidence="2">
    <location>
        <begin position="1"/>
        <end position="34"/>
    </location>
</feature>
<evidence type="ECO:0000256" key="2">
    <source>
        <dbReference type="SAM" id="MobiDB-lite"/>
    </source>
</evidence>
<dbReference type="SUPFAM" id="SSF48452">
    <property type="entry name" value="TPR-like"/>
    <property type="match status" value="1"/>
</dbReference>
<feature type="non-terminal residue" evidence="3">
    <location>
        <position position="309"/>
    </location>
</feature>
<dbReference type="PROSITE" id="PS50005">
    <property type="entry name" value="TPR"/>
    <property type="match status" value="1"/>
</dbReference>
<dbReference type="Gene3D" id="1.25.40.10">
    <property type="entry name" value="Tetratricopeptide repeat domain"/>
    <property type="match status" value="1"/>
</dbReference>
<keyword evidence="1" id="KW-0802">TPR repeat</keyword>
<evidence type="ECO:0008006" key="5">
    <source>
        <dbReference type="Google" id="ProtNLM"/>
    </source>
</evidence>
<gene>
    <name evidence="3" type="ORF">JKP88DRAFT_150685</name>
</gene>
<dbReference type="AlphaFoldDB" id="A0A835Z3Z8"/>
<evidence type="ECO:0000313" key="4">
    <source>
        <dbReference type="Proteomes" id="UP000664859"/>
    </source>
</evidence>
<name>A0A835Z3Z8_9STRA</name>
<feature type="non-terminal residue" evidence="3">
    <location>
        <position position="1"/>
    </location>
</feature>
<accession>A0A835Z3Z8</accession>
<dbReference type="InterPro" id="IPR011990">
    <property type="entry name" value="TPR-like_helical_dom_sf"/>
</dbReference>
<sequence>KKQLKKAEKRGREDRAKPRLETFAGHDKAPRKADLKRKLEVSRLKRAAAKQEELLRNYIPPKVTTPECPESRRRRRRQDFYDLDTSKWQLRGAARPAPIIGAEPENPHWQEQGEDLFALKGEAFSSHPACRTYLDLKCQLGGACLAAGKSKDAIQHFERCLVLDPSDAVRARRGLVRALMDRSLADRARALIERFRDTDTGAVLSWSLVAIEYISWRLLGEDGSDEAVAAAALEAAYAANPFVAWQLAFADEFADVLEYVDDIRDPAPSTVEEAFQYCSWEAALWQDLEGAAEWIAGWLIARAAPAPQP</sequence>
<comment type="caution">
    <text evidence="3">The sequence shown here is derived from an EMBL/GenBank/DDBJ whole genome shotgun (WGS) entry which is preliminary data.</text>
</comment>
<protein>
    <recommendedName>
        <fullName evidence="5">Tetratricopeptide repeat protein</fullName>
    </recommendedName>
</protein>
<organism evidence="3 4">
    <name type="scientific">Tribonema minus</name>
    <dbReference type="NCBI Taxonomy" id="303371"/>
    <lineage>
        <taxon>Eukaryota</taxon>
        <taxon>Sar</taxon>
        <taxon>Stramenopiles</taxon>
        <taxon>Ochrophyta</taxon>
        <taxon>PX clade</taxon>
        <taxon>Xanthophyceae</taxon>
        <taxon>Tribonematales</taxon>
        <taxon>Tribonemataceae</taxon>
        <taxon>Tribonema</taxon>
    </lineage>
</organism>
<feature type="repeat" description="TPR" evidence="1">
    <location>
        <begin position="134"/>
        <end position="167"/>
    </location>
</feature>
<dbReference type="EMBL" id="JAFCMP010000123">
    <property type="protein sequence ID" value="KAG5185744.1"/>
    <property type="molecule type" value="Genomic_DNA"/>
</dbReference>